<keyword evidence="1" id="KW-1133">Transmembrane helix</keyword>
<evidence type="ECO:0000256" key="1">
    <source>
        <dbReference type="SAM" id="Phobius"/>
    </source>
</evidence>
<reference evidence="3" key="1">
    <citation type="journal article" date="2019" name="Int. J. Syst. Evol. Microbiol.">
        <title>The Global Catalogue of Microorganisms (GCM) 10K type strain sequencing project: providing services to taxonomists for standard genome sequencing and annotation.</title>
        <authorList>
            <consortium name="The Broad Institute Genomics Platform"/>
            <consortium name="The Broad Institute Genome Sequencing Center for Infectious Disease"/>
            <person name="Wu L."/>
            <person name="Ma J."/>
        </authorList>
    </citation>
    <scope>NUCLEOTIDE SEQUENCE [LARGE SCALE GENOMIC DNA]</scope>
    <source>
        <strain evidence="3">CGMCC 1.16275</strain>
    </source>
</reference>
<dbReference type="Proteomes" id="UP001596456">
    <property type="component" value="Unassembled WGS sequence"/>
</dbReference>
<organism evidence="2 3">
    <name type="scientific">Rhodocista pekingensis</name>
    <dbReference type="NCBI Taxonomy" id="201185"/>
    <lineage>
        <taxon>Bacteria</taxon>
        <taxon>Pseudomonadati</taxon>
        <taxon>Pseudomonadota</taxon>
        <taxon>Alphaproteobacteria</taxon>
        <taxon>Rhodospirillales</taxon>
        <taxon>Azospirillaceae</taxon>
        <taxon>Rhodocista</taxon>
    </lineage>
</organism>
<evidence type="ECO:0000313" key="2">
    <source>
        <dbReference type="EMBL" id="MFC7331999.1"/>
    </source>
</evidence>
<protein>
    <submittedName>
        <fullName evidence="2">Uncharacterized protein</fullName>
    </submittedName>
</protein>
<gene>
    <name evidence="2" type="ORF">ACFQPS_02390</name>
</gene>
<accession>A0ABW2KSM1</accession>
<proteinExistence type="predicted"/>
<dbReference type="EMBL" id="JBHTCM010000004">
    <property type="protein sequence ID" value="MFC7331999.1"/>
    <property type="molecule type" value="Genomic_DNA"/>
</dbReference>
<keyword evidence="1" id="KW-0472">Membrane</keyword>
<sequence>MRFVINLLVACLLVGLLLTWLGIDPVALLNGAWAAIQDAPRAIADAAGWAVPYILTGAIVVVPVAVIVLLLRLIRQRRRSGGSDPYL</sequence>
<evidence type="ECO:0000313" key="3">
    <source>
        <dbReference type="Proteomes" id="UP001596456"/>
    </source>
</evidence>
<comment type="caution">
    <text evidence="2">The sequence shown here is derived from an EMBL/GenBank/DDBJ whole genome shotgun (WGS) entry which is preliminary data.</text>
</comment>
<feature type="transmembrane region" description="Helical" evidence="1">
    <location>
        <begin position="50"/>
        <end position="71"/>
    </location>
</feature>
<dbReference type="RefSeq" id="WP_377356130.1">
    <property type="nucleotide sequence ID" value="NZ_JBHTCM010000004.1"/>
</dbReference>
<name>A0ABW2KSM1_9PROT</name>
<keyword evidence="3" id="KW-1185">Reference proteome</keyword>
<keyword evidence="1" id="KW-0812">Transmembrane</keyword>